<dbReference type="Pfam" id="PF00076">
    <property type="entry name" value="RRM_1"/>
    <property type="match status" value="2"/>
</dbReference>
<dbReference type="VEuPathDB" id="FungiDB:AeMF1_020170"/>
<keyword evidence="7" id="KW-1185">Reference proteome</keyword>
<feature type="domain" description="RRM" evidence="5">
    <location>
        <begin position="176"/>
        <end position="253"/>
    </location>
</feature>
<gene>
    <name evidence="6" type="ORF">Ae201684_015568</name>
</gene>
<dbReference type="SMART" id="SM00360">
    <property type="entry name" value="RRM"/>
    <property type="match status" value="2"/>
</dbReference>
<dbReference type="Proteomes" id="UP000481153">
    <property type="component" value="Unassembled WGS sequence"/>
</dbReference>
<evidence type="ECO:0000256" key="3">
    <source>
        <dbReference type="PROSITE-ProRule" id="PRU00176"/>
    </source>
</evidence>
<protein>
    <recommendedName>
        <fullName evidence="5">RRM domain-containing protein</fullName>
    </recommendedName>
</protein>
<evidence type="ECO:0000256" key="1">
    <source>
        <dbReference type="ARBA" id="ARBA00022737"/>
    </source>
</evidence>
<accession>A0A6G0WFD1</accession>
<evidence type="ECO:0000313" key="7">
    <source>
        <dbReference type="Proteomes" id="UP000481153"/>
    </source>
</evidence>
<feature type="region of interest" description="Disordered" evidence="4">
    <location>
        <begin position="1"/>
        <end position="74"/>
    </location>
</feature>
<evidence type="ECO:0000256" key="2">
    <source>
        <dbReference type="ARBA" id="ARBA00022884"/>
    </source>
</evidence>
<dbReference type="InterPro" id="IPR000504">
    <property type="entry name" value="RRM_dom"/>
</dbReference>
<dbReference type="Gene3D" id="3.30.70.330">
    <property type="match status" value="2"/>
</dbReference>
<sequence>MSDSSSSDESSGDERAFFKQRADEAPQKKLSQAATKGAPASDEKSDESDASSDENDDNDDNDDENDDLTQQAHDKTHATIYVEGMSYDADESALVSHFSSCGTVREVRLPRYQDSGRPRGYAHVVFDSEASAKKALALDGKYLLKRYLTIRPAETPRGMDQARSSRKNVKITKGCRTVFIKQLPYDVDEATVKEALSSCGDIVSVRLPLWNHTKKLKGFGYVEFADEASAVEATKKSGMKIGSRMVLIDLDTGAPKASFRNTDGQYWSKGQEGKTSLAKRMAEKRKKPAAANAKHTKKPKL</sequence>
<name>A0A6G0WFD1_9STRA</name>
<feature type="domain" description="RRM" evidence="5">
    <location>
        <begin position="78"/>
        <end position="155"/>
    </location>
</feature>
<evidence type="ECO:0000256" key="4">
    <source>
        <dbReference type="SAM" id="MobiDB-lite"/>
    </source>
</evidence>
<dbReference type="InterPro" id="IPR035979">
    <property type="entry name" value="RBD_domain_sf"/>
</dbReference>
<keyword evidence="2 3" id="KW-0694">RNA-binding</keyword>
<proteinExistence type="predicted"/>
<dbReference type="EMBL" id="VJMJ01000225">
    <property type="protein sequence ID" value="KAF0726109.1"/>
    <property type="molecule type" value="Genomic_DNA"/>
</dbReference>
<dbReference type="PANTHER" id="PTHR23236">
    <property type="entry name" value="EUKARYOTIC TRANSLATION INITIATION FACTOR 4B/4H"/>
    <property type="match status" value="1"/>
</dbReference>
<feature type="region of interest" description="Disordered" evidence="4">
    <location>
        <begin position="261"/>
        <end position="301"/>
    </location>
</feature>
<dbReference type="AlphaFoldDB" id="A0A6G0WFD1"/>
<feature type="compositionally biased region" description="Basic and acidic residues" evidence="4">
    <location>
        <begin position="12"/>
        <end position="27"/>
    </location>
</feature>
<evidence type="ECO:0000313" key="6">
    <source>
        <dbReference type="EMBL" id="KAF0726109.1"/>
    </source>
</evidence>
<evidence type="ECO:0000259" key="5">
    <source>
        <dbReference type="PROSITE" id="PS50102"/>
    </source>
</evidence>
<dbReference type="PROSITE" id="PS50102">
    <property type="entry name" value="RRM"/>
    <property type="match status" value="2"/>
</dbReference>
<feature type="compositionally biased region" description="Basic residues" evidence="4">
    <location>
        <begin position="282"/>
        <end position="301"/>
    </location>
</feature>
<dbReference type="SUPFAM" id="SSF54928">
    <property type="entry name" value="RNA-binding domain, RBD"/>
    <property type="match status" value="2"/>
</dbReference>
<reference evidence="6 7" key="1">
    <citation type="submission" date="2019-07" db="EMBL/GenBank/DDBJ databases">
        <title>Genomics analysis of Aphanomyces spp. identifies a new class of oomycete effector associated with host adaptation.</title>
        <authorList>
            <person name="Gaulin E."/>
        </authorList>
    </citation>
    <scope>NUCLEOTIDE SEQUENCE [LARGE SCALE GENOMIC DNA]</scope>
    <source>
        <strain evidence="6 7">ATCC 201684</strain>
    </source>
</reference>
<dbReference type="GO" id="GO:0003723">
    <property type="term" value="F:RNA binding"/>
    <property type="evidence" value="ECO:0007669"/>
    <property type="project" value="UniProtKB-UniRule"/>
</dbReference>
<dbReference type="InterPro" id="IPR012677">
    <property type="entry name" value="Nucleotide-bd_a/b_plait_sf"/>
</dbReference>
<feature type="compositionally biased region" description="Acidic residues" evidence="4">
    <location>
        <begin position="44"/>
        <end position="67"/>
    </location>
</feature>
<dbReference type="PANTHER" id="PTHR23236:SF119">
    <property type="entry name" value="NUCLEAR RNA-BINDING PROTEIN SART-3"/>
    <property type="match status" value="1"/>
</dbReference>
<comment type="caution">
    <text evidence="6">The sequence shown here is derived from an EMBL/GenBank/DDBJ whole genome shotgun (WGS) entry which is preliminary data.</text>
</comment>
<keyword evidence="1" id="KW-0677">Repeat</keyword>
<organism evidence="6 7">
    <name type="scientific">Aphanomyces euteiches</name>
    <dbReference type="NCBI Taxonomy" id="100861"/>
    <lineage>
        <taxon>Eukaryota</taxon>
        <taxon>Sar</taxon>
        <taxon>Stramenopiles</taxon>
        <taxon>Oomycota</taxon>
        <taxon>Saprolegniomycetes</taxon>
        <taxon>Saprolegniales</taxon>
        <taxon>Verrucalvaceae</taxon>
        <taxon>Aphanomyces</taxon>
    </lineage>
</organism>